<dbReference type="EMBL" id="LIAE01009281">
    <property type="protein sequence ID" value="PAV70360.1"/>
    <property type="molecule type" value="Genomic_DNA"/>
</dbReference>
<feature type="compositionally biased region" description="Basic and acidic residues" evidence="1">
    <location>
        <begin position="738"/>
        <end position="759"/>
    </location>
</feature>
<dbReference type="Proteomes" id="UP000218231">
    <property type="component" value="Unassembled WGS sequence"/>
</dbReference>
<feature type="region of interest" description="Disordered" evidence="1">
    <location>
        <begin position="1"/>
        <end position="74"/>
    </location>
</feature>
<keyword evidence="2" id="KW-1133">Transmembrane helix</keyword>
<sequence length="811" mass="91787">MSAFTFDRAKREPSTTLMEHTSIQRGSKKSRRHQSKSSKESSKSRSLKSHRNERSEKRRANHSTSPPTAMCGDQSTADAAKESEFTILQTVIFCILIFSITLIVFTTMEAAVFDHGWHRFLLSLLLIVVAIPGILWEYTHSTYYLAAFYTFMTMVTASGILYFVLAVTSHAELHVIIFLACLWIFMLTCLVLCLFFPEKKLGYLLCCFRRRKKAIVASPVTPIKTERSVDKSSASTVTSSFDAKKPKEYSRYDEADTNKSIRGTHNKKPSTRSEGSSAESINEYNNVTSVSKSPNSSLHHKQIEKSTTGKSIEMNHNAHASLPSNEHSQSEQSQLAKAVRSPAGLTPVDSGMEMPSSAGRMRYMSPEFESSAYNSDSPAVHRPQKAKRVQIRSFNFTDDAAESEARVTVFTHQPQNQGVHRVRIERFQVGNHEVAHSTLTKETAPLRFMLPNKSKNQTSKRDEPVAVFKMDSSIGVADPLSLPEYVDIPPEEVCFDDEVTAYPNKVFFPHAALSKKTIAIINWSRDISFAIRLTFPVHGPYFIRLVDCDDGKNYCVYKVLAPRCGVYFDLYKKEDPFGYVAGQLDDVDRVRIDYISCVDEYTEPCRVFCENVDPLIKHWSPIYLNAVFAMNRVEFDKLEEINFAAKVDEMGSMKEIIEKFDDVKFVELSSSMMKTPDFHADEMNNSSLLFNDSKDSKGSNVKRKRSLRRTLSLSRLANLLLRKKSRKNSVATPQTGFRMEDGSELRKVGTEPRNIHMDEKPVKTRPWHRIRSFDHLSSPKSKKFMSLDAKTAKAAGEKISNAHKKAKTIGK</sequence>
<comment type="caution">
    <text evidence="3">The sequence shown here is derived from an EMBL/GenBank/DDBJ whole genome shotgun (WGS) entry which is preliminary data.</text>
</comment>
<feature type="transmembrane region" description="Helical" evidence="2">
    <location>
        <begin position="117"/>
        <end position="136"/>
    </location>
</feature>
<feature type="compositionally biased region" description="Basic and acidic residues" evidence="1">
    <location>
        <begin position="248"/>
        <end position="259"/>
    </location>
</feature>
<dbReference type="AlphaFoldDB" id="A0A2A2K8X3"/>
<feature type="compositionally biased region" description="Polar residues" evidence="1">
    <location>
        <begin position="62"/>
        <end position="74"/>
    </location>
</feature>
<keyword evidence="2" id="KW-0812">Transmembrane</keyword>
<feature type="compositionally biased region" description="Basic residues" evidence="1">
    <location>
        <begin position="26"/>
        <end position="36"/>
    </location>
</feature>
<feature type="compositionally biased region" description="Polar residues" evidence="1">
    <location>
        <begin position="272"/>
        <end position="281"/>
    </location>
</feature>
<name>A0A2A2K8X3_9BILA</name>
<evidence type="ECO:0000313" key="4">
    <source>
        <dbReference type="Proteomes" id="UP000218231"/>
    </source>
</evidence>
<organism evidence="3 4">
    <name type="scientific">Diploscapter pachys</name>
    <dbReference type="NCBI Taxonomy" id="2018661"/>
    <lineage>
        <taxon>Eukaryota</taxon>
        <taxon>Metazoa</taxon>
        <taxon>Ecdysozoa</taxon>
        <taxon>Nematoda</taxon>
        <taxon>Chromadorea</taxon>
        <taxon>Rhabditida</taxon>
        <taxon>Rhabditina</taxon>
        <taxon>Rhabditomorpha</taxon>
        <taxon>Rhabditoidea</taxon>
        <taxon>Rhabditidae</taxon>
        <taxon>Diploscapter</taxon>
    </lineage>
</organism>
<feature type="compositionally biased region" description="Polar residues" evidence="1">
    <location>
        <begin position="14"/>
        <end position="25"/>
    </location>
</feature>
<protein>
    <submittedName>
        <fullName evidence="3">Uncharacterized protein</fullName>
    </submittedName>
</protein>
<feature type="transmembrane region" description="Helical" evidence="2">
    <location>
        <begin position="85"/>
        <end position="105"/>
    </location>
</feature>
<feature type="compositionally biased region" description="Polar residues" evidence="1">
    <location>
        <begin position="287"/>
        <end position="297"/>
    </location>
</feature>
<evidence type="ECO:0000256" key="2">
    <source>
        <dbReference type="SAM" id="Phobius"/>
    </source>
</evidence>
<reference evidence="3 4" key="1">
    <citation type="journal article" date="2017" name="Curr. Biol.">
        <title>Genome architecture and evolution of a unichromosomal asexual nematode.</title>
        <authorList>
            <person name="Fradin H."/>
            <person name="Zegar C."/>
            <person name="Gutwein M."/>
            <person name="Lucas J."/>
            <person name="Kovtun M."/>
            <person name="Corcoran D."/>
            <person name="Baugh L.R."/>
            <person name="Kiontke K."/>
            <person name="Gunsalus K."/>
            <person name="Fitch D.H."/>
            <person name="Piano F."/>
        </authorList>
    </citation>
    <scope>NUCLEOTIDE SEQUENCE [LARGE SCALE GENOMIC DNA]</scope>
    <source>
        <strain evidence="3">PF1309</strain>
    </source>
</reference>
<feature type="transmembrane region" description="Helical" evidence="2">
    <location>
        <begin position="173"/>
        <end position="196"/>
    </location>
</feature>
<feature type="transmembrane region" description="Helical" evidence="2">
    <location>
        <begin position="143"/>
        <end position="167"/>
    </location>
</feature>
<feature type="region of interest" description="Disordered" evidence="1">
    <location>
        <begin position="248"/>
        <end position="281"/>
    </location>
</feature>
<accession>A0A2A2K8X3</accession>
<gene>
    <name evidence="3" type="ORF">WR25_24408</name>
</gene>
<keyword evidence="4" id="KW-1185">Reference proteome</keyword>
<keyword evidence="2" id="KW-0472">Membrane</keyword>
<evidence type="ECO:0000256" key="1">
    <source>
        <dbReference type="SAM" id="MobiDB-lite"/>
    </source>
</evidence>
<feature type="compositionally biased region" description="Polar residues" evidence="1">
    <location>
        <begin position="322"/>
        <end position="335"/>
    </location>
</feature>
<feature type="region of interest" description="Disordered" evidence="1">
    <location>
        <begin position="724"/>
        <end position="759"/>
    </location>
</feature>
<proteinExistence type="predicted"/>
<feature type="region of interest" description="Disordered" evidence="1">
    <location>
        <begin position="287"/>
        <end position="306"/>
    </location>
</feature>
<evidence type="ECO:0000313" key="3">
    <source>
        <dbReference type="EMBL" id="PAV70360.1"/>
    </source>
</evidence>
<feature type="region of interest" description="Disordered" evidence="1">
    <location>
        <begin position="320"/>
        <end position="358"/>
    </location>
</feature>